<dbReference type="AlphaFoldDB" id="A0A1I3KGH2"/>
<evidence type="ECO:0000256" key="1">
    <source>
        <dbReference type="SAM" id="MobiDB-lite"/>
    </source>
</evidence>
<keyword evidence="3" id="KW-1185">Reference proteome</keyword>
<feature type="region of interest" description="Disordered" evidence="1">
    <location>
        <begin position="1"/>
        <end position="53"/>
    </location>
</feature>
<protein>
    <submittedName>
        <fullName evidence="2">Uncharacterized protein</fullName>
    </submittedName>
</protein>
<name>A0A1I3KGH2_9RHOB</name>
<feature type="compositionally biased region" description="Pro residues" evidence="1">
    <location>
        <begin position="1"/>
        <end position="15"/>
    </location>
</feature>
<sequence length="53" mass="5955">MKPQVPHPNPKPAPPQQQQKPLPQQCTPTHMDEVANVAPHPDPKRIFTDWAAL</sequence>
<evidence type="ECO:0000313" key="3">
    <source>
        <dbReference type="Proteomes" id="UP000199630"/>
    </source>
</evidence>
<accession>A0A1I3KGH2</accession>
<dbReference type="RefSeq" id="WP_177213011.1">
    <property type="nucleotide sequence ID" value="NZ_FORH01000001.1"/>
</dbReference>
<dbReference type="Proteomes" id="UP000199630">
    <property type="component" value="Unassembled WGS sequence"/>
</dbReference>
<organism evidence="2 3">
    <name type="scientific">Celeribacter neptunius</name>
    <dbReference type="NCBI Taxonomy" id="588602"/>
    <lineage>
        <taxon>Bacteria</taxon>
        <taxon>Pseudomonadati</taxon>
        <taxon>Pseudomonadota</taxon>
        <taxon>Alphaproteobacteria</taxon>
        <taxon>Rhodobacterales</taxon>
        <taxon>Roseobacteraceae</taxon>
        <taxon>Celeribacter</taxon>
    </lineage>
</organism>
<dbReference type="STRING" id="588602.SAMN04487991_0680"/>
<proteinExistence type="predicted"/>
<gene>
    <name evidence="2" type="ORF">SAMN04487991_0680</name>
</gene>
<reference evidence="3" key="1">
    <citation type="submission" date="2016-10" db="EMBL/GenBank/DDBJ databases">
        <authorList>
            <person name="Varghese N."/>
            <person name="Submissions S."/>
        </authorList>
    </citation>
    <scope>NUCLEOTIDE SEQUENCE [LARGE SCALE GENOMIC DNA]</scope>
    <source>
        <strain evidence="3">DSM 26471</strain>
    </source>
</reference>
<evidence type="ECO:0000313" key="2">
    <source>
        <dbReference type="EMBL" id="SFI71440.1"/>
    </source>
</evidence>
<dbReference type="EMBL" id="FORH01000001">
    <property type="protein sequence ID" value="SFI71440.1"/>
    <property type="molecule type" value="Genomic_DNA"/>
</dbReference>
<feature type="compositionally biased region" description="Low complexity" evidence="1">
    <location>
        <begin position="16"/>
        <end position="28"/>
    </location>
</feature>